<dbReference type="STRING" id="1969733.B5V00_08585"/>
<dbReference type="EMBL" id="NAAD01000009">
    <property type="protein sequence ID" value="ORJ60298.1"/>
    <property type="molecule type" value="Genomic_DNA"/>
</dbReference>
<gene>
    <name evidence="1" type="ORF">B5V00_08585</name>
</gene>
<proteinExistence type="predicted"/>
<dbReference type="RefSeq" id="WP_085010371.1">
    <property type="nucleotide sequence ID" value="NZ_NAAD01000009.1"/>
</dbReference>
<protein>
    <submittedName>
        <fullName evidence="1">Uncharacterized protein</fullName>
    </submittedName>
</protein>
<name>A0A1X0Y5B8_9BACT</name>
<dbReference type="Proteomes" id="UP000193136">
    <property type="component" value="Unassembled WGS sequence"/>
</dbReference>
<evidence type="ECO:0000313" key="1">
    <source>
        <dbReference type="EMBL" id="ORJ60298.1"/>
    </source>
</evidence>
<organism evidence="1 2">
    <name type="scientific">Geothermobacter hydrogeniphilus</name>
    <dbReference type="NCBI Taxonomy" id="1969733"/>
    <lineage>
        <taxon>Bacteria</taxon>
        <taxon>Pseudomonadati</taxon>
        <taxon>Thermodesulfobacteriota</taxon>
        <taxon>Desulfuromonadia</taxon>
        <taxon>Desulfuromonadales</taxon>
        <taxon>Geothermobacteraceae</taxon>
        <taxon>Geothermobacter</taxon>
    </lineage>
</organism>
<reference evidence="1 2" key="1">
    <citation type="submission" date="2017-03" db="EMBL/GenBank/DDBJ databases">
        <title>Genome sequence of Geothermobacter sp. EPR-M, Deep-Sea Iron Reducer.</title>
        <authorList>
            <person name="Tully B."/>
            <person name="Savalia P."/>
            <person name="Abuyen K."/>
            <person name="Baughan C."/>
            <person name="Romero E."/>
            <person name="Ronkowski C."/>
            <person name="Torres B."/>
            <person name="Tremblay J."/>
            <person name="Trujillo A."/>
            <person name="Tyler M."/>
            <person name="Perez-Rodriguez I."/>
            <person name="Amend J."/>
        </authorList>
    </citation>
    <scope>NUCLEOTIDE SEQUENCE [LARGE SCALE GENOMIC DNA]</scope>
    <source>
        <strain evidence="1 2">EPR-M</strain>
    </source>
</reference>
<accession>A0A1X0Y5B8</accession>
<comment type="caution">
    <text evidence="1">The sequence shown here is derived from an EMBL/GenBank/DDBJ whole genome shotgun (WGS) entry which is preliminary data.</text>
</comment>
<dbReference type="AlphaFoldDB" id="A0A1X0Y5B8"/>
<evidence type="ECO:0000313" key="2">
    <source>
        <dbReference type="Proteomes" id="UP000193136"/>
    </source>
</evidence>
<keyword evidence="2" id="KW-1185">Reference proteome</keyword>
<dbReference type="OrthoDB" id="9982931at2"/>
<sequence>MTASRHSTPTELLGLPDPDTARFSDPLLTAAYREFCGKLEILPGNDAVLISRGFHFGIADKMDRESLAHLKLGCALLRPAGRFLKHIKSRTYDVERYAERHAVSHGHIYEFGVANALRLFVDFPSTDDYALLTGKAIQNRGLFSVGVSYSSAPGFDWHVSVSCVTWSRKWGLILDYGDSESGQTYAFPGVVGFFRRDQLLRSAARLLAHAPDGVPADEGEFWGCLALRPYWVRWTHPDWKTTGRHHVSPGIHLLELEENDLKRLTRKYELDEGWFPTVFEQLWSLGQKKWGLGPEDNPLKRVVDEYGSASLTKLDKIVTLLQDLPDWDRAGRSTSPVEIPAPN</sequence>